<dbReference type="Proteomes" id="UP001623592">
    <property type="component" value="Unassembled WGS sequence"/>
</dbReference>
<proteinExistence type="predicted"/>
<comment type="caution">
    <text evidence="1">The sequence shown here is derived from an EMBL/GenBank/DDBJ whole genome shotgun (WGS) entry which is preliminary data.</text>
</comment>
<name>A0ABW8TCU3_9CLOT</name>
<accession>A0ABW8TCU3</accession>
<dbReference type="RefSeq" id="WP_406785485.1">
    <property type="nucleotide sequence ID" value="NZ_JBJIAA010000001.1"/>
</dbReference>
<keyword evidence="2" id="KW-1185">Reference proteome</keyword>
<evidence type="ECO:0000313" key="2">
    <source>
        <dbReference type="Proteomes" id="UP001623592"/>
    </source>
</evidence>
<evidence type="ECO:0000313" key="1">
    <source>
        <dbReference type="EMBL" id="MFL0248804.1"/>
    </source>
</evidence>
<organism evidence="1 2">
    <name type="scientific">Clostridium neuense</name>
    <dbReference type="NCBI Taxonomy" id="1728934"/>
    <lineage>
        <taxon>Bacteria</taxon>
        <taxon>Bacillati</taxon>
        <taxon>Bacillota</taxon>
        <taxon>Clostridia</taxon>
        <taxon>Eubacteriales</taxon>
        <taxon>Clostridiaceae</taxon>
        <taxon>Clostridium</taxon>
    </lineage>
</organism>
<reference evidence="1 2" key="1">
    <citation type="submission" date="2024-11" db="EMBL/GenBank/DDBJ databases">
        <authorList>
            <person name="Heng Y.C."/>
            <person name="Lim A.C.H."/>
            <person name="Lee J.K.Y."/>
            <person name="Kittelmann S."/>
        </authorList>
    </citation>
    <scope>NUCLEOTIDE SEQUENCE [LARGE SCALE GENOMIC DNA]</scope>
    <source>
        <strain evidence="1 2">WILCCON 0114</strain>
    </source>
</reference>
<dbReference type="EMBL" id="JBJIAA010000001">
    <property type="protein sequence ID" value="MFL0248804.1"/>
    <property type="molecule type" value="Genomic_DNA"/>
</dbReference>
<protein>
    <submittedName>
        <fullName evidence="1">Uncharacterized protein</fullName>
    </submittedName>
</protein>
<gene>
    <name evidence="1" type="ORF">ACJDT4_00095</name>
</gene>
<sequence length="206" mass="23999">MNINPIQTVSKFNKSSKTSNKTSRIDIDFSDVLSNTNLVPLSLKEIKDECWSNILNQINSEPPEDREEDLRIFGDFRNKGYTFFPDSLDAQKKILPCFPPATVPGHIREQFNNSFNNLNITPDQKDVIIDCLKKGYAQYFKEHNNNNLALYDKNNFKDSISFLIKYVEENRQYLAADTKVDIEKGLYKDLYEPTKDFLNNFLKHLK</sequence>